<dbReference type="InParanoid" id="A0A7C8N0P7"/>
<evidence type="ECO:0000313" key="4">
    <source>
        <dbReference type="Proteomes" id="UP000481858"/>
    </source>
</evidence>
<feature type="domain" description="HNH nuclease" evidence="2">
    <location>
        <begin position="171"/>
        <end position="237"/>
    </location>
</feature>
<evidence type="ECO:0000313" key="3">
    <source>
        <dbReference type="EMBL" id="KAF2963677.1"/>
    </source>
</evidence>
<evidence type="ECO:0000259" key="2">
    <source>
        <dbReference type="Pfam" id="PF13391"/>
    </source>
</evidence>
<accession>A0A7C8N0P7</accession>
<keyword evidence="4" id="KW-1185">Reference proteome</keyword>
<organism evidence="3 4">
    <name type="scientific">Xylaria multiplex</name>
    <dbReference type="NCBI Taxonomy" id="323545"/>
    <lineage>
        <taxon>Eukaryota</taxon>
        <taxon>Fungi</taxon>
        <taxon>Dikarya</taxon>
        <taxon>Ascomycota</taxon>
        <taxon>Pezizomycotina</taxon>
        <taxon>Sordariomycetes</taxon>
        <taxon>Xylariomycetidae</taxon>
        <taxon>Xylariales</taxon>
        <taxon>Xylariaceae</taxon>
        <taxon>Xylaria</taxon>
    </lineage>
</organism>
<dbReference type="AlphaFoldDB" id="A0A7C8N0P7"/>
<protein>
    <recommendedName>
        <fullName evidence="2">HNH nuclease domain-containing protein</fullName>
    </recommendedName>
</protein>
<feature type="region of interest" description="Disordered" evidence="1">
    <location>
        <begin position="378"/>
        <end position="506"/>
    </location>
</feature>
<sequence length="506" mass="58303">MGRCRDCFDPPVARDINSPHRPSRLISFRHPAYPVSANDLISLSATDDEPVPGIDYNLALVACGIVACNKWHQAWFGEICEGRDEEQNRYRRVSRPENGILPYKESPYYFFINEDVKYKYPVIPSFDHWPFPHNNLPNEWKRMCLPSTSGGETVTIPEDPRAAAFMRDRGCRVTGYLQGIEIAHLVPTQTMGWFEANAMQRYCRRSVCVNPIDDEANMIMLRKDLHFIFDQRQLAVVPKVNDQATTQNLAKSQQYVTSNQPTPSSAPQSPSPIRPICSDQPTYPVIHVLLPDRYNELRSLYHNRLLQPSLVPAFDIVPEFLFARFAWTILSDKFYRLLQSNLLRYRVLVFDPETGKRQEQDMDCQVLYQNVHLFSRRNRRSNMSPRSGGTESVENEVDDSNGLSISHDEEPEGNNDQKSDMYDQEPFRGRSRWRLPNYSYPPPNPLSSHKSSYTSQSRDRPHTTIPNSPHSSPGSGPLRTQQQQDQTTLARKDYSGPPRQKRRRVS</sequence>
<dbReference type="EMBL" id="WUBL01000189">
    <property type="protein sequence ID" value="KAF2963677.1"/>
    <property type="molecule type" value="Genomic_DNA"/>
</dbReference>
<feature type="compositionally biased region" description="Low complexity" evidence="1">
    <location>
        <begin position="466"/>
        <end position="488"/>
    </location>
</feature>
<reference evidence="3 4" key="1">
    <citation type="submission" date="2019-12" db="EMBL/GenBank/DDBJ databases">
        <title>Draft genome sequence of the ascomycete Xylaria multiplex DSM 110363.</title>
        <authorList>
            <person name="Buettner E."/>
            <person name="Kellner H."/>
        </authorList>
    </citation>
    <scope>NUCLEOTIDE SEQUENCE [LARGE SCALE GENOMIC DNA]</scope>
    <source>
        <strain evidence="3 4">DSM 110363</strain>
    </source>
</reference>
<feature type="compositionally biased region" description="Low complexity" evidence="1">
    <location>
        <begin position="257"/>
        <end position="268"/>
    </location>
</feature>
<comment type="caution">
    <text evidence="3">The sequence shown here is derived from an EMBL/GenBank/DDBJ whole genome shotgun (WGS) entry which is preliminary data.</text>
</comment>
<dbReference type="OrthoDB" id="2142759at2759"/>
<feature type="region of interest" description="Disordered" evidence="1">
    <location>
        <begin position="253"/>
        <end position="274"/>
    </location>
</feature>
<dbReference type="Proteomes" id="UP000481858">
    <property type="component" value="Unassembled WGS sequence"/>
</dbReference>
<dbReference type="InterPro" id="IPR003615">
    <property type="entry name" value="HNH_nuc"/>
</dbReference>
<gene>
    <name evidence="3" type="ORF">GQX73_g9910</name>
</gene>
<dbReference type="Pfam" id="PF13391">
    <property type="entry name" value="HNH_2"/>
    <property type="match status" value="1"/>
</dbReference>
<evidence type="ECO:0000256" key="1">
    <source>
        <dbReference type="SAM" id="MobiDB-lite"/>
    </source>
</evidence>
<feature type="compositionally biased region" description="Basic and acidic residues" evidence="1">
    <location>
        <begin position="415"/>
        <end position="428"/>
    </location>
</feature>
<name>A0A7C8N0P7_9PEZI</name>
<proteinExistence type="predicted"/>